<comment type="caution">
    <text evidence="1">The sequence shown here is derived from an EMBL/GenBank/DDBJ whole genome shotgun (WGS) entry which is preliminary data.</text>
</comment>
<organism evidence="1 2">
    <name type="scientific">Allosphingosinicella deserti</name>
    <dbReference type="NCBI Taxonomy" id="2116704"/>
    <lineage>
        <taxon>Bacteria</taxon>
        <taxon>Pseudomonadati</taxon>
        <taxon>Pseudomonadota</taxon>
        <taxon>Alphaproteobacteria</taxon>
        <taxon>Sphingomonadales</taxon>
        <taxon>Sphingomonadaceae</taxon>
        <taxon>Allosphingosinicella</taxon>
    </lineage>
</organism>
<evidence type="ECO:0000313" key="1">
    <source>
        <dbReference type="EMBL" id="PSJ39040.1"/>
    </source>
</evidence>
<dbReference type="Proteomes" id="UP000241167">
    <property type="component" value="Unassembled WGS sequence"/>
</dbReference>
<reference evidence="1 2" key="1">
    <citation type="submission" date="2018-03" db="EMBL/GenBank/DDBJ databases">
        <title>The draft genome of Sphingosinicella sp. GL-C-18.</title>
        <authorList>
            <person name="Liu L."/>
            <person name="Li L."/>
            <person name="Liang L."/>
            <person name="Zhang X."/>
            <person name="Wang T."/>
        </authorList>
    </citation>
    <scope>NUCLEOTIDE SEQUENCE [LARGE SCALE GENOMIC DNA]</scope>
    <source>
        <strain evidence="1 2">GL-C-18</strain>
    </source>
</reference>
<dbReference type="OrthoDB" id="7833995at2"/>
<gene>
    <name evidence="1" type="ORF">C7I55_17240</name>
</gene>
<proteinExistence type="predicted"/>
<keyword evidence="2" id="KW-1185">Reference proteome</keyword>
<name>A0A2P7QM60_9SPHN</name>
<accession>A0A2P7QM60</accession>
<evidence type="ECO:0000313" key="2">
    <source>
        <dbReference type="Proteomes" id="UP000241167"/>
    </source>
</evidence>
<protein>
    <submittedName>
        <fullName evidence="1">Uncharacterized protein</fullName>
    </submittedName>
</protein>
<dbReference type="EMBL" id="PXYI01000005">
    <property type="protein sequence ID" value="PSJ39040.1"/>
    <property type="molecule type" value="Genomic_DNA"/>
</dbReference>
<dbReference type="RefSeq" id="WP_106514238.1">
    <property type="nucleotide sequence ID" value="NZ_PXYI01000005.1"/>
</dbReference>
<dbReference type="AlphaFoldDB" id="A0A2P7QM60"/>
<sequence>MTLRSDMWSDISATIATATSANLSAISAGNDLYECYIWALVLEAARREGASISLVTRSGMPATAFYFRTAPTSIFSTLHDYCHAEIRFPRGAPVLEAHVGIYVSGKSRVNHECDVAVVYQDEANTCRFNSVHPRSSKVILSVECKYYLSSTLGVDLGRSYLGLIDDIYADGRFFVSTQNAGSVDKLFSRHKKEFEIGLSPLTPDREMRLRGSFEKVFRNFQAR</sequence>